<name>A0ABV7D2N9_9PROT</name>
<reference evidence="4" key="1">
    <citation type="journal article" date="2019" name="Int. J. Syst. Evol. Microbiol.">
        <title>The Global Catalogue of Microorganisms (GCM) 10K type strain sequencing project: providing services to taxonomists for standard genome sequencing and annotation.</title>
        <authorList>
            <consortium name="The Broad Institute Genomics Platform"/>
            <consortium name="The Broad Institute Genome Sequencing Center for Infectious Disease"/>
            <person name="Wu L."/>
            <person name="Ma J."/>
        </authorList>
    </citation>
    <scope>NUCLEOTIDE SEQUENCE [LARGE SCALE GENOMIC DNA]</scope>
    <source>
        <strain evidence="4">KCTC 62164</strain>
    </source>
</reference>
<feature type="chain" id="PRO_5046123386" evidence="2">
    <location>
        <begin position="25"/>
        <end position="92"/>
    </location>
</feature>
<accession>A0ABV7D2N9</accession>
<proteinExistence type="predicted"/>
<feature type="region of interest" description="Disordered" evidence="1">
    <location>
        <begin position="64"/>
        <end position="92"/>
    </location>
</feature>
<organism evidence="3 4">
    <name type="scientific">Kordiimonas pumila</name>
    <dbReference type="NCBI Taxonomy" id="2161677"/>
    <lineage>
        <taxon>Bacteria</taxon>
        <taxon>Pseudomonadati</taxon>
        <taxon>Pseudomonadota</taxon>
        <taxon>Alphaproteobacteria</taxon>
        <taxon>Kordiimonadales</taxon>
        <taxon>Kordiimonadaceae</taxon>
        <taxon>Kordiimonas</taxon>
    </lineage>
</organism>
<feature type="signal peptide" evidence="2">
    <location>
        <begin position="1"/>
        <end position="24"/>
    </location>
</feature>
<gene>
    <name evidence="3" type="ORF">ACFOKA_05190</name>
</gene>
<protein>
    <submittedName>
        <fullName evidence="3">Uncharacterized protein</fullName>
    </submittedName>
</protein>
<keyword evidence="4" id="KW-1185">Reference proteome</keyword>
<keyword evidence="2" id="KW-0732">Signal</keyword>
<comment type="caution">
    <text evidence="3">The sequence shown here is derived from an EMBL/GenBank/DDBJ whole genome shotgun (WGS) entry which is preliminary data.</text>
</comment>
<dbReference type="RefSeq" id="WP_194211707.1">
    <property type="nucleotide sequence ID" value="NZ_CP061205.1"/>
</dbReference>
<evidence type="ECO:0000313" key="3">
    <source>
        <dbReference type="EMBL" id="MFC3051294.1"/>
    </source>
</evidence>
<evidence type="ECO:0000256" key="2">
    <source>
        <dbReference type="SAM" id="SignalP"/>
    </source>
</evidence>
<evidence type="ECO:0000313" key="4">
    <source>
        <dbReference type="Proteomes" id="UP001595444"/>
    </source>
</evidence>
<sequence>MIFQKLFMVGVLGLGLVGSSVSHAAASMEDFVIFDSLGAMYHEFSTSAANGDGHATKDSVACKAKNTHPAGGRSLGTPTGYAAPAAAPKGAQ</sequence>
<feature type="compositionally biased region" description="Low complexity" evidence="1">
    <location>
        <begin position="76"/>
        <end position="92"/>
    </location>
</feature>
<dbReference type="EMBL" id="JBHRSL010000002">
    <property type="protein sequence ID" value="MFC3051294.1"/>
    <property type="molecule type" value="Genomic_DNA"/>
</dbReference>
<evidence type="ECO:0000256" key="1">
    <source>
        <dbReference type="SAM" id="MobiDB-lite"/>
    </source>
</evidence>
<dbReference type="Proteomes" id="UP001595444">
    <property type="component" value="Unassembled WGS sequence"/>
</dbReference>